<feature type="compositionally biased region" description="Basic residues" evidence="1">
    <location>
        <begin position="317"/>
        <end position="326"/>
    </location>
</feature>
<dbReference type="EMBL" id="KN835134">
    <property type="protein sequence ID" value="KIK49063.1"/>
    <property type="molecule type" value="Genomic_DNA"/>
</dbReference>
<dbReference type="STRING" id="930992.A0A0D0C2E5"/>
<feature type="region of interest" description="Disordered" evidence="1">
    <location>
        <begin position="187"/>
        <end position="244"/>
    </location>
</feature>
<keyword evidence="2" id="KW-0812">Transmembrane</keyword>
<feature type="compositionally biased region" description="Low complexity" evidence="1">
    <location>
        <begin position="330"/>
        <end position="345"/>
    </location>
</feature>
<sequence>MPFPFTFSFRVPGLHNPFTAQSAVKPSRGDRPRKDAQLDPAAAISRRDRAFPPPRCASPSPSLSPFVPLNRKRGWVPSISEPSQAATSAASTRGYLDTPAKYRDMAYEVPEQEFVEEMFAELPPAKRRRTLAGSIVSTALSAALIGTAVGLTVYRLWRDRGKEQERIQPLPPPYHPGDWVPEQYKDIQVTPPTPKSRKLRATPSSARRSGVRHRKTRTRGRPVTPSRSVSPALMAHPPPEFDFVHVNQDKDDEEEEPEADEMDWIGDRLSRLIQEGHRALNTEVVVMSESKEDEVDDGSGDWEEEQPVAGSSVSRRSSFRRTHRPRDIHPPSYSAFTSSSSPSSSPKKRKFVGESVHLSPDRQDFSRLSIPSTPRQIARDSSMDIDGCVTVTNSFKEDASAWQSPELRESMERARAQYLQRRMGG</sequence>
<keyword evidence="2" id="KW-1133">Transmembrane helix</keyword>
<keyword evidence="4" id="KW-1185">Reference proteome</keyword>
<feature type="transmembrane region" description="Helical" evidence="2">
    <location>
        <begin position="135"/>
        <end position="157"/>
    </location>
</feature>
<reference evidence="4" key="2">
    <citation type="submission" date="2015-01" db="EMBL/GenBank/DDBJ databases">
        <title>Evolutionary Origins and Diversification of the Mycorrhizal Mutualists.</title>
        <authorList>
            <consortium name="DOE Joint Genome Institute"/>
            <consortium name="Mycorrhizal Genomics Consortium"/>
            <person name="Kohler A."/>
            <person name="Kuo A."/>
            <person name="Nagy L.G."/>
            <person name="Floudas D."/>
            <person name="Copeland A."/>
            <person name="Barry K.W."/>
            <person name="Cichocki N."/>
            <person name="Veneault-Fourrey C."/>
            <person name="LaButti K."/>
            <person name="Lindquist E.A."/>
            <person name="Lipzen A."/>
            <person name="Lundell T."/>
            <person name="Morin E."/>
            <person name="Murat C."/>
            <person name="Riley R."/>
            <person name="Ohm R."/>
            <person name="Sun H."/>
            <person name="Tunlid A."/>
            <person name="Henrissat B."/>
            <person name="Grigoriev I.V."/>
            <person name="Hibbett D.S."/>
            <person name="Martin F."/>
        </authorList>
    </citation>
    <scope>NUCLEOTIDE SEQUENCE [LARGE SCALE GENOMIC DNA]</scope>
    <source>
        <strain evidence="4">UH-Slu-Lm8-n1</strain>
    </source>
</reference>
<feature type="region of interest" description="Disordered" evidence="1">
    <location>
        <begin position="283"/>
        <end position="384"/>
    </location>
</feature>
<feature type="compositionally biased region" description="Basic residues" evidence="1">
    <location>
        <begin position="209"/>
        <end position="220"/>
    </location>
</feature>
<dbReference type="AlphaFoldDB" id="A0A0D0C2E5"/>
<evidence type="ECO:0000313" key="3">
    <source>
        <dbReference type="EMBL" id="KIK49063.1"/>
    </source>
</evidence>
<dbReference type="HOGENOM" id="CLU_032329_1_0_1"/>
<evidence type="ECO:0000313" key="4">
    <source>
        <dbReference type="Proteomes" id="UP000054485"/>
    </source>
</evidence>
<proteinExistence type="predicted"/>
<feature type="region of interest" description="Disordered" evidence="1">
    <location>
        <begin position="14"/>
        <end position="63"/>
    </location>
</feature>
<dbReference type="OrthoDB" id="2507743at2759"/>
<name>A0A0D0C2E5_9AGAM</name>
<evidence type="ECO:0000256" key="1">
    <source>
        <dbReference type="SAM" id="MobiDB-lite"/>
    </source>
</evidence>
<protein>
    <submittedName>
        <fullName evidence="3">Uncharacterized protein</fullName>
    </submittedName>
</protein>
<dbReference type="InParanoid" id="A0A0D0C2E5"/>
<organism evidence="3 4">
    <name type="scientific">Suillus luteus UH-Slu-Lm8-n1</name>
    <dbReference type="NCBI Taxonomy" id="930992"/>
    <lineage>
        <taxon>Eukaryota</taxon>
        <taxon>Fungi</taxon>
        <taxon>Dikarya</taxon>
        <taxon>Basidiomycota</taxon>
        <taxon>Agaricomycotina</taxon>
        <taxon>Agaricomycetes</taxon>
        <taxon>Agaricomycetidae</taxon>
        <taxon>Boletales</taxon>
        <taxon>Suillineae</taxon>
        <taxon>Suillaceae</taxon>
        <taxon>Suillus</taxon>
    </lineage>
</organism>
<accession>A0A0D0C2E5</accession>
<dbReference type="Proteomes" id="UP000054485">
    <property type="component" value="Unassembled WGS sequence"/>
</dbReference>
<keyword evidence="2" id="KW-0472">Membrane</keyword>
<gene>
    <name evidence="3" type="ORF">CY34DRAFT_797447</name>
</gene>
<reference evidence="3 4" key="1">
    <citation type="submission" date="2014-04" db="EMBL/GenBank/DDBJ databases">
        <authorList>
            <consortium name="DOE Joint Genome Institute"/>
            <person name="Kuo A."/>
            <person name="Ruytinx J."/>
            <person name="Rineau F."/>
            <person name="Colpaert J."/>
            <person name="Kohler A."/>
            <person name="Nagy L.G."/>
            <person name="Floudas D."/>
            <person name="Copeland A."/>
            <person name="Barry K.W."/>
            <person name="Cichocki N."/>
            <person name="Veneault-Fourrey C."/>
            <person name="LaButti K."/>
            <person name="Lindquist E.A."/>
            <person name="Lipzen A."/>
            <person name="Lundell T."/>
            <person name="Morin E."/>
            <person name="Murat C."/>
            <person name="Sun H."/>
            <person name="Tunlid A."/>
            <person name="Henrissat B."/>
            <person name="Grigoriev I.V."/>
            <person name="Hibbett D.S."/>
            <person name="Martin F."/>
            <person name="Nordberg H.P."/>
            <person name="Cantor M.N."/>
            <person name="Hua S.X."/>
        </authorList>
    </citation>
    <scope>NUCLEOTIDE SEQUENCE [LARGE SCALE GENOMIC DNA]</scope>
    <source>
        <strain evidence="3 4">UH-Slu-Lm8-n1</strain>
    </source>
</reference>
<evidence type="ECO:0000256" key="2">
    <source>
        <dbReference type="SAM" id="Phobius"/>
    </source>
</evidence>
<feature type="compositionally biased region" description="Acidic residues" evidence="1">
    <location>
        <begin position="291"/>
        <end position="306"/>
    </location>
</feature>
<feature type="compositionally biased region" description="Basic and acidic residues" evidence="1">
    <location>
        <begin position="27"/>
        <end position="37"/>
    </location>
</feature>